<evidence type="ECO:0000256" key="4">
    <source>
        <dbReference type="ARBA" id="ARBA00023136"/>
    </source>
</evidence>
<dbReference type="STRING" id="341454.A0A4S2MVV2"/>
<evidence type="ECO:0000256" key="5">
    <source>
        <dbReference type="RuleBase" id="RU004379"/>
    </source>
</evidence>
<keyword evidence="4 5" id="KW-0472">Membrane</keyword>
<dbReference type="Proteomes" id="UP000298138">
    <property type="component" value="Unassembled WGS sequence"/>
</dbReference>
<dbReference type="AlphaFoldDB" id="A0A4S2MVV2"/>
<keyword evidence="2 5" id="KW-0812">Transmembrane</keyword>
<dbReference type="GO" id="GO:0005743">
    <property type="term" value="C:mitochondrial inner membrane"/>
    <property type="evidence" value="ECO:0007669"/>
    <property type="project" value="TreeGrafter"/>
</dbReference>
<comment type="subcellular location">
    <subcellularLocation>
        <location evidence="1">Membrane</location>
        <topology evidence="1">Multi-pass membrane protein</topology>
    </subcellularLocation>
</comment>
<feature type="transmembrane region" description="Helical" evidence="5">
    <location>
        <begin position="236"/>
        <end position="260"/>
    </location>
</feature>
<organism evidence="6 7">
    <name type="scientific">Ascodesmis nigricans</name>
    <dbReference type="NCBI Taxonomy" id="341454"/>
    <lineage>
        <taxon>Eukaryota</taxon>
        <taxon>Fungi</taxon>
        <taxon>Dikarya</taxon>
        <taxon>Ascomycota</taxon>
        <taxon>Pezizomycotina</taxon>
        <taxon>Pezizomycetes</taxon>
        <taxon>Pezizales</taxon>
        <taxon>Ascodesmidaceae</taxon>
        <taxon>Ascodesmis</taxon>
    </lineage>
</organism>
<dbReference type="PANTHER" id="PTHR23291">
    <property type="entry name" value="BAX INHIBITOR-RELATED"/>
    <property type="match status" value="1"/>
</dbReference>
<dbReference type="InParanoid" id="A0A4S2MVV2"/>
<accession>A0A4S2MVV2</accession>
<evidence type="ECO:0000256" key="1">
    <source>
        <dbReference type="ARBA" id="ARBA00004141"/>
    </source>
</evidence>
<sequence>MHTSLLLPALRRPLIGAFVKPAARTLLSRNFTNTARKQLPPRITPGPSYQQSSKILRQLPSKRFFNSEPVTITVRPSREEKIRKIAYAASIFGGTLFAINFLFNRETREGAIPLYEQAYLKDTFAYTGLGVGMIGVAAKALHNVGWSFKLMTMNPWLVVGVSLAGSIGTMIGCRATHPDNYVQKHALWAGFNLFQAATLAPMFFFAPAILARAGVYTVGMMGSIAYVAATAKEDKYIWLGAPLLAGCAVVALSGLAPLVLPVGSRALAGAEALWLYGGLAVFGGFTLYDIQKVMNHARAAEMGMIPRDPVNESIGLELDFLNIFIRFVYILSGQQNKRR</sequence>
<evidence type="ECO:0000256" key="3">
    <source>
        <dbReference type="ARBA" id="ARBA00022989"/>
    </source>
</evidence>
<feature type="transmembrane region" description="Helical" evidence="5">
    <location>
        <begin position="272"/>
        <end position="290"/>
    </location>
</feature>
<keyword evidence="3 5" id="KW-1133">Transmembrane helix</keyword>
<comment type="similarity">
    <text evidence="5">Belongs to the BI1 family.</text>
</comment>
<evidence type="ECO:0000313" key="6">
    <source>
        <dbReference type="EMBL" id="TGZ80664.1"/>
    </source>
</evidence>
<dbReference type="OrthoDB" id="1277691at2759"/>
<feature type="transmembrane region" description="Helical" evidence="5">
    <location>
        <begin position="85"/>
        <end position="103"/>
    </location>
</feature>
<proteinExistence type="inferred from homology"/>
<feature type="transmembrane region" description="Helical" evidence="5">
    <location>
        <begin position="192"/>
        <end position="215"/>
    </location>
</feature>
<gene>
    <name evidence="6" type="ORF">EX30DRAFT_331831</name>
</gene>
<dbReference type="Pfam" id="PF01027">
    <property type="entry name" value="Bax1-I"/>
    <property type="match status" value="1"/>
</dbReference>
<reference evidence="6 7" key="1">
    <citation type="submission" date="2019-04" db="EMBL/GenBank/DDBJ databases">
        <title>Comparative genomics and transcriptomics to analyze fruiting body development in filamentous ascomycetes.</title>
        <authorList>
            <consortium name="DOE Joint Genome Institute"/>
            <person name="Lutkenhaus R."/>
            <person name="Traeger S."/>
            <person name="Breuer J."/>
            <person name="Kuo A."/>
            <person name="Lipzen A."/>
            <person name="Pangilinan J."/>
            <person name="Dilworth D."/>
            <person name="Sandor L."/>
            <person name="Poggeler S."/>
            <person name="Barry K."/>
            <person name="Grigoriev I.V."/>
            <person name="Nowrousian M."/>
        </authorList>
    </citation>
    <scope>NUCLEOTIDE SEQUENCE [LARGE SCALE GENOMIC DNA]</scope>
    <source>
        <strain evidence="6 7">CBS 389.68</strain>
    </source>
</reference>
<evidence type="ECO:0000313" key="7">
    <source>
        <dbReference type="Proteomes" id="UP000298138"/>
    </source>
</evidence>
<keyword evidence="7" id="KW-1185">Reference proteome</keyword>
<evidence type="ECO:0008006" key="8">
    <source>
        <dbReference type="Google" id="ProtNLM"/>
    </source>
</evidence>
<dbReference type="EMBL" id="ML220123">
    <property type="protein sequence ID" value="TGZ80664.1"/>
    <property type="molecule type" value="Genomic_DNA"/>
</dbReference>
<protein>
    <recommendedName>
        <fullName evidence="8">Bax inhibitor family protein</fullName>
    </recommendedName>
</protein>
<dbReference type="InterPro" id="IPR006214">
    <property type="entry name" value="Bax_inhibitor_1-related"/>
</dbReference>
<dbReference type="PANTHER" id="PTHR23291:SF112">
    <property type="entry name" value="GROWTH HORMONE-INDUCIBLE TRANSMEMBRANE PROTEIN"/>
    <property type="match status" value="1"/>
</dbReference>
<evidence type="ECO:0000256" key="2">
    <source>
        <dbReference type="ARBA" id="ARBA00022692"/>
    </source>
</evidence>
<feature type="transmembrane region" description="Helical" evidence="5">
    <location>
        <begin position="123"/>
        <end position="141"/>
    </location>
</feature>
<name>A0A4S2MVV2_9PEZI</name>
<feature type="transmembrane region" description="Helical" evidence="5">
    <location>
        <begin position="153"/>
        <end position="172"/>
    </location>
</feature>